<proteinExistence type="predicted"/>
<evidence type="ECO:0000313" key="2">
    <source>
        <dbReference type="EMBL" id="WOQ69997.1"/>
    </source>
</evidence>
<dbReference type="AlphaFoldDB" id="A0AAU0MHQ4"/>
<feature type="region of interest" description="Disordered" evidence="1">
    <location>
        <begin position="1"/>
        <end position="50"/>
    </location>
</feature>
<gene>
    <name evidence="2" type="ORF">RYJ27_01835</name>
</gene>
<dbReference type="KEGG" id="mliy:RYJ27_01835"/>
<feature type="compositionally biased region" description="Acidic residues" evidence="1">
    <location>
        <begin position="15"/>
        <end position="25"/>
    </location>
</feature>
<protein>
    <submittedName>
        <fullName evidence="2">Uncharacterized protein</fullName>
    </submittedName>
</protein>
<sequence length="50" mass="5116">MDRDNPPIEPGPEPDTTDAGEPDDTDERHGTAGQTPVVDSEGNVGSAPTA</sequence>
<evidence type="ECO:0000313" key="3">
    <source>
        <dbReference type="Proteomes" id="UP001329313"/>
    </source>
</evidence>
<organism evidence="2 3">
    <name type="scientific">Microbacterium limosum</name>
    <dbReference type="NCBI Taxonomy" id="3079935"/>
    <lineage>
        <taxon>Bacteria</taxon>
        <taxon>Bacillati</taxon>
        <taxon>Actinomycetota</taxon>
        <taxon>Actinomycetes</taxon>
        <taxon>Micrococcales</taxon>
        <taxon>Microbacteriaceae</taxon>
        <taxon>Microbacterium</taxon>
    </lineage>
</organism>
<evidence type="ECO:0000256" key="1">
    <source>
        <dbReference type="SAM" id="MobiDB-lite"/>
    </source>
</evidence>
<dbReference type="RefSeq" id="WP_330171091.1">
    <property type="nucleotide sequence ID" value="NZ_CP137080.1"/>
</dbReference>
<accession>A0AAU0MHQ4</accession>
<dbReference type="EMBL" id="CP137080">
    <property type="protein sequence ID" value="WOQ69997.1"/>
    <property type="molecule type" value="Genomic_DNA"/>
</dbReference>
<name>A0AAU0MHQ4_9MICO</name>
<keyword evidence="3" id="KW-1185">Reference proteome</keyword>
<dbReference type="Proteomes" id="UP001329313">
    <property type="component" value="Chromosome"/>
</dbReference>
<reference evidence="2 3" key="1">
    <citation type="submission" date="2023-10" db="EMBL/GenBank/DDBJ databases">
        <title>Y20.</title>
        <authorList>
            <person name="Zhang G."/>
            <person name="Ding Y."/>
        </authorList>
    </citation>
    <scope>NUCLEOTIDE SEQUENCE [LARGE SCALE GENOMIC DNA]</scope>
    <source>
        <strain evidence="2 3">Y20</strain>
    </source>
</reference>